<feature type="transmembrane region" description="Helical" evidence="1">
    <location>
        <begin position="6"/>
        <end position="24"/>
    </location>
</feature>
<feature type="transmembrane region" description="Helical" evidence="1">
    <location>
        <begin position="67"/>
        <end position="85"/>
    </location>
</feature>
<dbReference type="RefSeq" id="WP_033142255.1">
    <property type="nucleotide sequence ID" value="NZ_BAABZQ010000001.1"/>
</dbReference>
<proteinExistence type="predicted"/>
<keyword evidence="1" id="KW-1133">Transmembrane helix</keyword>
<evidence type="ECO:0000313" key="2">
    <source>
        <dbReference type="EMBL" id="GAA6500338.1"/>
    </source>
</evidence>
<evidence type="ECO:0000256" key="1">
    <source>
        <dbReference type="SAM" id="Phobius"/>
    </source>
</evidence>
<feature type="transmembrane region" description="Helical" evidence="1">
    <location>
        <begin position="44"/>
        <end position="61"/>
    </location>
</feature>
<evidence type="ECO:0008006" key="4">
    <source>
        <dbReference type="Google" id="ProtNLM"/>
    </source>
</evidence>
<organism evidence="2 3">
    <name type="scientific">Blautia parvula</name>
    <dbReference type="NCBI Taxonomy" id="2877527"/>
    <lineage>
        <taxon>Bacteria</taxon>
        <taxon>Bacillati</taxon>
        <taxon>Bacillota</taxon>
        <taxon>Clostridia</taxon>
        <taxon>Lachnospirales</taxon>
        <taxon>Lachnospiraceae</taxon>
        <taxon>Blautia</taxon>
    </lineage>
</organism>
<accession>A0ABQ0BUW7</accession>
<comment type="caution">
    <text evidence="2">The sequence shown here is derived from an EMBL/GenBank/DDBJ whole genome shotgun (WGS) entry which is preliminary data.</text>
</comment>
<reference evidence="2 3" key="1">
    <citation type="submission" date="2024-04" db="EMBL/GenBank/DDBJ databases">
        <title>Defined microbial consortia suppress multidrug-resistant proinflammatory Enterobacteriaceae via ecological control.</title>
        <authorList>
            <person name="Furuichi M."/>
            <person name="Kawaguchi T."/>
            <person name="Pust M."/>
            <person name="Yasuma K."/>
            <person name="Plichta D."/>
            <person name="Hasegawa N."/>
            <person name="Ohya T."/>
            <person name="Bhattarai S."/>
            <person name="Sasajima S."/>
            <person name="Aoto Y."/>
            <person name="Tuganbaev T."/>
            <person name="Yaginuma M."/>
            <person name="Ueda M."/>
            <person name="Okahashi N."/>
            <person name="Amafuji K."/>
            <person name="Kiridooshi Y."/>
            <person name="Sugita K."/>
            <person name="Strazar M."/>
            <person name="Skelly A."/>
            <person name="Suda W."/>
            <person name="Hattori M."/>
            <person name="Nakamoto N."/>
            <person name="Caballero S."/>
            <person name="Norman J."/>
            <person name="Olle B."/>
            <person name="Tanoue T."/>
            <person name="Arita M."/>
            <person name="Bucci V."/>
            <person name="Atarashi K."/>
            <person name="Xavier R."/>
            <person name="Honda K."/>
        </authorList>
    </citation>
    <scope>NUCLEOTIDE SEQUENCE [LARGE SCALE GENOMIC DNA]</scope>
    <source>
        <strain evidence="3">k34-0107-D12</strain>
    </source>
</reference>
<gene>
    <name evidence="2" type="ORF">K340107D12_31540</name>
</gene>
<keyword evidence="1" id="KW-0472">Membrane</keyword>
<protein>
    <recommendedName>
        <fullName evidence="4">DUF3784 domain-containing protein</fullName>
    </recommendedName>
</protein>
<keyword evidence="1" id="KW-0812">Transmembrane</keyword>
<evidence type="ECO:0000313" key="3">
    <source>
        <dbReference type="Proteomes" id="UP001600941"/>
    </source>
</evidence>
<keyword evidence="3" id="KW-1185">Reference proteome</keyword>
<name>A0ABQ0BUW7_9FIRM</name>
<dbReference type="Proteomes" id="UP001600941">
    <property type="component" value="Unassembled WGS sequence"/>
</dbReference>
<sequence length="88" mass="9667">MIGIFIFGVVIAVWGICAVVKGRLPFISRYQSVKKISLHSRIEGGAVLCVGLIMAAQYFMLLQPVTILVIIFMICIVAFVLEIALKVL</sequence>
<dbReference type="EMBL" id="BAABZQ010000001">
    <property type="protein sequence ID" value="GAA6500338.1"/>
    <property type="molecule type" value="Genomic_DNA"/>
</dbReference>